<dbReference type="PANTHER" id="PTHR33202">
    <property type="entry name" value="ZINC UPTAKE REGULATION PROTEIN"/>
    <property type="match status" value="1"/>
</dbReference>
<dbReference type="EMBL" id="CP090978">
    <property type="protein sequence ID" value="UJF33914.1"/>
    <property type="molecule type" value="Genomic_DNA"/>
</dbReference>
<dbReference type="CDD" id="cd07153">
    <property type="entry name" value="Fur_like"/>
    <property type="match status" value="1"/>
</dbReference>
<dbReference type="InterPro" id="IPR043135">
    <property type="entry name" value="Fur_C"/>
</dbReference>
<keyword evidence="6" id="KW-0804">Transcription</keyword>
<organism evidence="7 8">
    <name type="scientific">Paenibacillus hexagrammi</name>
    <dbReference type="NCBI Taxonomy" id="2908839"/>
    <lineage>
        <taxon>Bacteria</taxon>
        <taxon>Bacillati</taxon>
        <taxon>Bacillota</taxon>
        <taxon>Bacilli</taxon>
        <taxon>Bacillales</taxon>
        <taxon>Paenibacillaceae</taxon>
        <taxon>Paenibacillus</taxon>
    </lineage>
</organism>
<keyword evidence="5" id="KW-0238">DNA-binding</keyword>
<comment type="similarity">
    <text evidence="1">Belongs to the Fur family.</text>
</comment>
<evidence type="ECO:0000256" key="1">
    <source>
        <dbReference type="ARBA" id="ARBA00007957"/>
    </source>
</evidence>
<dbReference type="PANTHER" id="PTHR33202:SF7">
    <property type="entry name" value="FERRIC UPTAKE REGULATION PROTEIN"/>
    <property type="match status" value="1"/>
</dbReference>
<dbReference type="RefSeq" id="WP_235120305.1">
    <property type="nucleotide sequence ID" value="NZ_CP090978.1"/>
</dbReference>
<reference evidence="7 8" key="1">
    <citation type="journal article" date="2024" name="Int. J. Syst. Evol. Microbiol.">
        <title>Paenibacillus hexagrammi sp. nov., a novel bacterium isolated from the gut content of Hexagrammos agrammus.</title>
        <authorList>
            <person name="Jung H.K."/>
            <person name="Kim D.G."/>
            <person name="Zin H."/>
            <person name="Park J."/>
            <person name="Jung H."/>
            <person name="Kim Y.O."/>
            <person name="Kong H.J."/>
            <person name="Kim J.W."/>
            <person name="Kim Y.S."/>
        </authorList>
    </citation>
    <scope>NUCLEOTIDE SEQUENCE [LARGE SCALE GENOMIC DNA]</scope>
    <source>
        <strain evidence="7 8">YPD9-1</strain>
    </source>
</reference>
<evidence type="ECO:0000256" key="4">
    <source>
        <dbReference type="ARBA" id="ARBA00023015"/>
    </source>
</evidence>
<name>A0ABY3SIP7_9BACL</name>
<dbReference type="Gene3D" id="3.30.1490.190">
    <property type="match status" value="1"/>
</dbReference>
<keyword evidence="4" id="KW-0805">Transcription regulation</keyword>
<dbReference type="InterPro" id="IPR036390">
    <property type="entry name" value="WH_DNA-bd_sf"/>
</dbReference>
<dbReference type="Gene3D" id="1.10.10.10">
    <property type="entry name" value="Winged helix-like DNA-binding domain superfamily/Winged helix DNA-binding domain"/>
    <property type="match status" value="1"/>
</dbReference>
<accession>A0ABY3SIP7</accession>
<evidence type="ECO:0000313" key="8">
    <source>
        <dbReference type="Proteomes" id="UP001649230"/>
    </source>
</evidence>
<dbReference type="Pfam" id="PF01475">
    <property type="entry name" value="FUR"/>
    <property type="match status" value="1"/>
</dbReference>
<dbReference type="InterPro" id="IPR002481">
    <property type="entry name" value="FUR"/>
</dbReference>
<evidence type="ECO:0000256" key="3">
    <source>
        <dbReference type="ARBA" id="ARBA00022833"/>
    </source>
</evidence>
<sequence length="130" mass="14770">MEKINLTSQRKAILDIVQHSEDHPTAADIIERLRDKGQHLAYGTVYNSLRYLSDTGLIRELKLGEASSRYDARTDDHHHIICKRCGRVDEVLTETPIQWVKQVEQETSYLIEDSQVVFEGVCAACQAASK</sequence>
<evidence type="ECO:0000256" key="5">
    <source>
        <dbReference type="ARBA" id="ARBA00023125"/>
    </source>
</evidence>
<keyword evidence="3" id="KW-0862">Zinc</keyword>
<evidence type="ECO:0000256" key="2">
    <source>
        <dbReference type="ARBA" id="ARBA00022491"/>
    </source>
</evidence>
<gene>
    <name evidence="7" type="ORF">L0M14_01250</name>
</gene>
<keyword evidence="8" id="KW-1185">Reference proteome</keyword>
<keyword evidence="2" id="KW-0678">Repressor</keyword>
<evidence type="ECO:0000256" key="6">
    <source>
        <dbReference type="ARBA" id="ARBA00023163"/>
    </source>
</evidence>
<dbReference type="InterPro" id="IPR036388">
    <property type="entry name" value="WH-like_DNA-bd_sf"/>
</dbReference>
<dbReference type="Proteomes" id="UP001649230">
    <property type="component" value="Chromosome"/>
</dbReference>
<dbReference type="SUPFAM" id="SSF46785">
    <property type="entry name" value="Winged helix' DNA-binding domain"/>
    <property type="match status" value="1"/>
</dbReference>
<protein>
    <submittedName>
        <fullName evidence="7">Transcriptional repressor</fullName>
    </submittedName>
</protein>
<evidence type="ECO:0000313" key="7">
    <source>
        <dbReference type="EMBL" id="UJF33914.1"/>
    </source>
</evidence>
<proteinExistence type="inferred from homology"/>